<sequence>MENQMEKMERTLEAIGGRIDNLVDNFEDGSALEYPRNFMPAASVEEWKVSLEELQDLKGETPEALRLAMRFQLDHDIAQVMPAQFATTEFNSKDPFELANIKLWHGIQGEGALEGMIAARMRFRETQSEFCCLGGHWSEWALWKEYLKGGDDFMVEDSEGEFEEEEVWEEVRLESMAEGIAQTLSHIPVDTDD</sequence>
<accession>A0AA39N723</accession>
<keyword evidence="2" id="KW-1185">Reference proteome</keyword>
<name>A0AA39N723_9AGAR</name>
<dbReference type="AlphaFoldDB" id="A0AA39N723"/>
<comment type="caution">
    <text evidence="1">The sequence shown here is derived from an EMBL/GenBank/DDBJ whole genome shotgun (WGS) entry which is preliminary data.</text>
</comment>
<evidence type="ECO:0000313" key="2">
    <source>
        <dbReference type="Proteomes" id="UP001175227"/>
    </source>
</evidence>
<proteinExistence type="predicted"/>
<dbReference type="Proteomes" id="UP001175227">
    <property type="component" value="Unassembled WGS sequence"/>
</dbReference>
<evidence type="ECO:0000313" key="1">
    <source>
        <dbReference type="EMBL" id="KAK0460307.1"/>
    </source>
</evidence>
<reference evidence="1" key="1">
    <citation type="submission" date="2023-06" db="EMBL/GenBank/DDBJ databases">
        <authorList>
            <consortium name="Lawrence Berkeley National Laboratory"/>
            <person name="Ahrendt S."/>
            <person name="Sahu N."/>
            <person name="Indic B."/>
            <person name="Wong-Bajracharya J."/>
            <person name="Merenyi Z."/>
            <person name="Ke H.-M."/>
            <person name="Monk M."/>
            <person name="Kocsube S."/>
            <person name="Drula E."/>
            <person name="Lipzen A."/>
            <person name="Balint B."/>
            <person name="Henrissat B."/>
            <person name="Andreopoulos B."/>
            <person name="Martin F.M."/>
            <person name="Harder C.B."/>
            <person name="Rigling D."/>
            <person name="Ford K.L."/>
            <person name="Foster G.D."/>
            <person name="Pangilinan J."/>
            <person name="Papanicolaou A."/>
            <person name="Barry K."/>
            <person name="LaButti K."/>
            <person name="Viragh M."/>
            <person name="Koriabine M."/>
            <person name="Yan M."/>
            <person name="Riley R."/>
            <person name="Champramary S."/>
            <person name="Plett K.L."/>
            <person name="Tsai I.J."/>
            <person name="Slot J."/>
            <person name="Sipos G."/>
            <person name="Plett J."/>
            <person name="Nagy L.G."/>
            <person name="Grigoriev I.V."/>
        </authorList>
    </citation>
    <scope>NUCLEOTIDE SEQUENCE</scope>
    <source>
        <strain evidence="1">ICMP 16352</strain>
    </source>
</reference>
<protein>
    <submittedName>
        <fullName evidence="1">Uncharacterized protein</fullName>
    </submittedName>
</protein>
<organism evidence="1 2">
    <name type="scientific">Armillaria novae-zelandiae</name>
    <dbReference type="NCBI Taxonomy" id="153914"/>
    <lineage>
        <taxon>Eukaryota</taxon>
        <taxon>Fungi</taxon>
        <taxon>Dikarya</taxon>
        <taxon>Basidiomycota</taxon>
        <taxon>Agaricomycotina</taxon>
        <taxon>Agaricomycetes</taxon>
        <taxon>Agaricomycetidae</taxon>
        <taxon>Agaricales</taxon>
        <taxon>Marasmiineae</taxon>
        <taxon>Physalacriaceae</taxon>
        <taxon>Armillaria</taxon>
    </lineage>
</organism>
<dbReference type="EMBL" id="JAUEPR010000189">
    <property type="protein sequence ID" value="KAK0460307.1"/>
    <property type="molecule type" value="Genomic_DNA"/>
</dbReference>
<gene>
    <name evidence="1" type="ORF">IW261DRAFT_1577955</name>
</gene>